<feature type="region of interest" description="Disordered" evidence="1">
    <location>
        <begin position="288"/>
        <end position="329"/>
    </location>
</feature>
<comment type="caution">
    <text evidence="2">The sequence shown here is derived from an EMBL/GenBank/DDBJ whole genome shotgun (WGS) entry which is preliminary data.</text>
</comment>
<dbReference type="AlphaFoldDB" id="A0A0F9XUN5"/>
<accession>A0A0F9XUN5</accession>
<proteinExistence type="predicted"/>
<feature type="compositionally biased region" description="Gly residues" evidence="1">
    <location>
        <begin position="317"/>
        <end position="327"/>
    </location>
</feature>
<name>A0A0F9XUN5_9ZZZZ</name>
<feature type="region of interest" description="Disordered" evidence="1">
    <location>
        <begin position="343"/>
        <end position="381"/>
    </location>
</feature>
<gene>
    <name evidence="2" type="ORF">LCGC14_0169820</name>
</gene>
<sequence length="448" mass="48977">MKAKRDFGRLVAHGNAAAANVGSLESSVNKDKLLYLDPVNDIVYLPENNTRSEEVVEYEKAELIEFRLEMDAVGQLQEVVLYPLPPELCKKLNKKPGTYGIAFGHLRVLSSRLTSKDDPRIGPTPRKVMARVDDQWLNKKSSERLLSQIQENSRRRPLNFVEEGMAIRRLRDELSEELGRKVSQRELLEYLPGKTEKTLGYLMQAADFNPLVKTACHRKMLTDLDSLVTFDGIAKLREDVAEQIFITLEDPQAPRLRSIFRTVKMKLEQEPGFAFDVESWDWPAMFEEQKASTSAPATASPGAGTPEVPVTTQTGQGVAGAGEGTGQAGVADAAGVHELEFKTPATDSSEAGGTKAPSESATDTGAGVNTTAKSGEPKAAAEADKHVLPVIMVRFKMAIEAKTTFTGQLLLDQVPKSASLGTVAYLEKGIEKTIDVPLKLIEIVSIAR</sequence>
<dbReference type="EMBL" id="LAZR01000066">
    <property type="protein sequence ID" value="KKN96053.1"/>
    <property type="molecule type" value="Genomic_DNA"/>
</dbReference>
<evidence type="ECO:0000256" key="1">
    <source>
        <dbReference type="SAM" id="MobiDB-lite"/>
    </source>
</evidence>
<evidence type="ECO:0008006" key="3">
    <source>
        <dbReference type="Google" id="ProtNLM"/>
    </source>
</evidence>
<feature type="compositionally biased region" description="Low complexity" evidence="1">
    <location>
        <begin position="291"/>
        <end position="316"/>
    </location>
</feature>
<evidence type="ECO:0000313" key="2">
    <source>
        <dbReference type="EMBL" id="KKN96053.1"/>
    </source>
</evidence>
<feature type="compositionally biased region" description="Polar residues" evidence="1">
    <location>
        <begin position="345"/>
        <end position="373"/>
    </location>
</feature>
<reference evidence="2" key="1">
    <citation type="journal article" date="2015" name="Nature">
        <title>Complex archaea that bridge the gap between prokaryotes and eukaryotes.</title>
        <authorList>
            <person name="Spang A."/>
            <person name="Saw J.H."/>
            <person name="Jorgensen S.L."/>
            <person name="Zaremba-Niedzwiedzka K."/>
            <person name="Martijn J."/>
            <person name="Lind A.E."/>
            <person name="van Eijk R."/>
            <person name="Schleper C."/>
            <person name="Guy L."/>
            <person name="Ettema T.J."/>
        </authorList>
    </citation>
    <scope>NUCLEOTIDE SEQUENCE</scope>
</reference>
<organism evidence="2">
    <name type="scientific">marine sediment metagenome</name>
    <dbReference type="NCBI Taxonomy" id="412755"/>
    <lineage>
        <taxon>unclassified sequences</taxon>
        <taxon>metagenomes</taxon>
        <taxon>ecological metagenomes</taxon>
    </lineage>
</organism>
<protein>
    <recommendedName>
        <fullName evidence="3">ParB/Sulfiredoxin domain-containing protein</fullName>
    </recommendedName>
</protein>